<dbReference type="GO" id="GO:0016151">
    <property type="term" value="F:nickel cation binding"/>
    <property type="evidence" value="ECO:0007669"/>
    <property type="project" value="UniProtKB-UniRule"/>
</dbReference>
<reference evidence="6 8" key="1">
    <citation type="journal article" date="2016" name="Int. J. Syst. Evol. Microbiol.">
        <title>Methanosarcina flavescens sp. nov., a methanogenic archaeon isolated from a full-scale anaerobic digester.</title>
        <authorList>
            <person name="Kern T."/>
            <person name="Fischer M.A."/>
            <person name="Deppenmeier U."/>
            <person name="Schmitz R.A."/>
            <person name="Rother M."/>
        </authorList>
    </citation>
    <scope>NUCLEOTIDE SEQUENCE [LARGE SCALE GENOMIC DNA]</scope>
    <source>
        <strain evidence="6 8">E03.2</strain>
    </source>
</reference>
<evidence type="ECO:0000313" key="9">
    <source>
        <dbReference type="Proteomes" id="UP000585579"/>
    </source>
</evidence>
<keyword evidence="4 5" id="KW-0862">Zinc</keyword>
<evidence type="ECO:0000256" key="2">
    <source>
        <dbReference type="ARBA" id="ARBA00022596"/>
    </source>
</evidence>
<dbReference type="EMBL" id="CP032683">
    <property type="protein sequence ID" value="AYK15611.1"/>
    <property type="molecule type" value="Genomic_DNA"/>
</dbReference>
<evidence type="ECO:0000256" key="5">
    <source>
        <dbReference type="HAMAP-Rule" id="MF_00213"/>
    </source>
</evidence>
<gene>
    <name evidence="5 6" type="primary">hypA</name>
    <name evidence="6" type="ORF">AOB57_010805</name>
    <name evidence="7" type="ORF">GX302_12640</name>
</gene>
<evidence type="ECO:0000256" key="3">
    <source>
        <dbReference type="ARBA" id="ARBA00022723"/>
    </source>
</evidence>
<feature type="binding site" evidence="5">
    <location>
        <position position="73"/>
    </location>
    <ligand>
        <name>Zn(2+)</name>
        <dbReference type="ChEBI" id="CHEBI:29105"/>
    </ligand>
</feature>
<proteinExistence type="inferred from homology"/>
<reference evidence="7 9" key="3">
    <citation type="journal article" date="2020" name="Biotechnol. Biofuels">
        <title>New insights from the biogas microbiome by comprehensive genome-resolved metagenomics of nearly 1600 species originating from multiple anaerobic digesters.</title>
        <authorList>
            <person name="Campanaro S."/>
            <person name="Treu L."/>
            <person name="Rodriguez-R L.M."/>
            <person name="Kovalovszki A."/>
            <person name="Ziels R.M."/>
            <person name="Maus I."/>
            <person name="Zhu X."/>
            <person name="Kougias P.G."/>
            <person name="Basile A."/>
            <person name="Luo G."/>
            <person name="Schluter A."/>
            <person name="Konstantinidis K.T."/>
            <person name="Angelidaki I."/>
        </authorList>
    </citation>
    <scope>NUCLEOTIDE SEQUENCE [LARGE SCALE GENOMIC DNA]</scope>
    <source>
        <strain evidence="7">AS22ysBPME_46</strain>
    </source>
</reference>
<dbReference type="RefSeq" id="WP_054299406.1">
    <property type="nucleotide sequence ID" value="NZ_CP032683.1"/>
</dbReference>
<accession>A0A660HTD3</accession>
<dbReference type="PANTHER" id="PTHR34535">
    <property type="entry name" value="HYDROGENASE MATURATION FACTOR HYPA"/>
    <property type="match status" value="1"/>
</dbReference>
<keyword evidence="2 5" id="KW-0533">Nickel</keyword>
<dbReference type="EMBL" id="JAAYQL010000077">
    <property type="protein sequence ID" value="NLK33626.1"/>
    <property type="molecule type" value="Genomic_DNA"/>
</dbReference>
<organism evidence="6 8">
    <name type="scientific">Methanosarcina flavescens</name>
    <dbReference type="NCBI Taxonomy" id="1715806"/>
    <lineage>
        <taxon>Archaea</taxon>
        <taxon>Methanobacteriati</taxon>
        <taxon>Methanobacteriota</taxon>
        <taxon>Stenosarchaea group</taxon>
        <taxon>Methanomicrobia</taxon>
        <taxon>Methanosarcinales</taxon>
        <taxon>Methanosarcinaceae</taxon>
        <taxon>Methanosarcina</taxon>
    </lineage>
</organism>
<comment type="similarity">
    <text evidence="1 5">Belongs to the HypA/HybF family.</text>
</comment>
<feature type="binding site" evidence="5">
    <location>
        <position position="108"/>
    </location>
    <ligand>
        <name>Zn(2+)</name>
        <dbReference type="ChEBI" id="CHEBI:29105"/>
    </ligand>
</feature>
<dbReference type="HAMAP" id="MF_00213">
    <property type="entry name" value="HypA_HybF"/>
    <property type="match status" value="1"/>
</dbReference>
<reference evidence="6" key="2">
    <citation type="submission" date="2018-10" db="EMBL/GenBank/DDBJ databases">
        <authorList>
            <person name="Fischer M.A."/>
            <person name="Kern T."/>
            <person name="Deppenmeier U."/>
            <person name="Schmitz R.A."/>
            <person name="Rother M."/>
        </authorList>
    </citation>
    <scope>NUCLEOTIDE SEQUENCE</scope>
    <source>
        <strain evidence="6">E03.2</strain>
    </source>
</reference>
<dbReference type="InterPro" id="IPR020538">
    <property type="entry name" value="Hydgase_Ni_incorp_HypA/HybF_CS"/>
</dbReference>
<feature type="binding site" evidence="5">
    <location>
        <position position="105"/>
    </location>
    <ligand>
        <name>Zn(2+)</name>
        <dbReference type="ChEBI" id="CHEBI:29105"/>
    </ligand>
</feature>
<feature type="binding site" evidence="5">
    <location>
        <position position="2"/>
    </location>
    <ligand>
        <name>Ni(2+)</name>
        <dbReference type="ChEBI" id="CHEBI:49786"/>
    </ligand>
</feature>
<protein>
    <recommendedName>
        <fullName evidence="5">Hydrogenase maturation factor HypA</fullName>
    </recommendedName>
</protein>
<sequence length="140" mass="15419">MHEFSIACEIFDQVISTANANGATEVKKLTLQMGRLSHTNPEQLNFCFNVLAEGSIAENADFVVEMVAPTLECECGYEGDIDERQIRESSALRSELLAYVAAMDCPICGKQANIKGGRELIIKSIEIETEEDRTADSNNK</sequence>
<dbReference type="KEGG" id="mfz:AOB57_010805"/>
<dbReference type="PIRSF" id="PIRSF004761">
    <property type="entry name" value="Hydrgn_mat_HypA"/>
    <property type="match status" value="1"/>
</dbReference>
<dbReference type="Pfam" id="PF01155">
    <property type="entry name" value="HypA"/>
    <property type="match status" value="1"/>
</dbReference>
<dbReference type="OrthoDB" id="36835at2157"/>
<dbReference type="GO" id="GO:0051604">
    <property type="term" value="P:protein maturation"/>
    <property type="evidence" value="ECO:0007669"/>
    <property type="project" value="InterPro"/>
</dbReference>
<comment type="function">
    <text evidence="5">Involved in the maturation of [NiFe] hydrogenases. Required for nickel insertion into the metal center of the hydrogenase.</text>
</comment>
<dbReference type="GeneID" id="53688608"/>
<evidence type="ECO:0000256" key="4">
    <source>
        <dbReference type="ARBA" id="ARBA00022833"/>
    </source>
</evidence>
<dbReference type="PROSITE" id="PS01249">
    <property type="entry name" value="HYPA"/>
    <property type="match status" value="1"/>
</dbReference>
<evidence type="ECO:0000313" key="6">
    <source>
        <dbReference type="EMBL" id="AYK15611.1"/>
    </source>
</evidence>
<dbReference type="Proteomes" id="UP000585579">
    <property type="component" value="Unassembled WGS sequence"/>
</dbReference>
<keyword evidence="3 5" id="KW-0479">Metal-binding</keyword>
<evidence type="ECO:0000256" key="1">
    <source>
        <dbReference type="ARBA" id="ARBA00010748"/>
    </source>
</evidence>
<dbReference type="GO" id="GO:0008270">
    <property type="term" value="F:zinc ion binding"/>
    <property type="evidence" value="ECO:0007669"/>
    <property type="project" value="UniProtKB-UniRule"/>
</dbReference>
<dbReference type="InterPro" id="IPR000688">
    <property type="entry name" value="HypA/HybF"/>
</dbReference>
<feature type="binding site" evidence="5">
    <location>
        <position position="75"/>
    </location>
    <ligand>
        <name>Zn(2+)</name>
        <dbReference type="ChEBI" id="CHEBI:29105"/>
    </ligand>
</feature>
<evidence type="ECO:0000313" key="7">
    <source>
        <dbReference type="EMBL" id="NLK33626.1"/>
    </source>
</evidence>
<dbReference type="PANTHER" id="PTHR34535:SF3">
    <property type="entry name" value="HYDROGENASE MATURATION FACTOR HYPA"/>
    <property type="match status" value="1"/>
</dbReference>
<name>A0A660HTD3_9EURY</name>
<dbReference type="AlphaFoldDB" id="A0A660HTD3"/>
<evidence type="ECO:0000313" key="8">
    <source>
        <dbReference type="Proteomes" id="UP000053087"/>
    </source>
</evidence>
<dbReference type="Gene3D" id="3.30.2320.80">
    <property type="match status" value="1"/>
</dbReference>
<keyword evidence="8" id="KW-1185">Reference proteome</keyword>
<dbReference type="Proteomes" id="UP000053087">
    <property type="component" value="Chromosome"/>
</dbReference>
<dbReference type="NCBIfam" id="NF001976">
    <property type="entry name" value="PRK00762.1"/>
    <property type="match status" value="1"/>
</dbReference>